<dbReference type="EMBL" id="CAJHCP010000008">
    <property type="protein sequence ID" value="CAD6543341.1"/>
    <property type="molecule type" value="Genomic_DNA"/>
</dbReference>
<reference evidence="2 3" key="1">
    <citation type="submission" date="2020-10" db="EMBL/GenBank/DDBJ databases">
        <authorList>
            <person name="Peeters C."/>
        </authorList>
    </citation>
    <scope>NUCLEOTIDE SEQUENCE [LARGE SCALE GENOMIC DNA]</scope>
    <source>
        <strain evidence="2 3">LMG 28140</strain>
    </source>
</reference>
<dbReference type="RefSeq" id="WP_201643902.1">
    <property type="nucleotide sequence ID" value="NZ_CAJHCP010000008.1"/>
</dbReference>
<evidence type="ECO:0000313" key="3">
    <source>
        <dbReference type="Proteomes" id="UP000598032"/>
    </source>
</evidence>
<comment type="caution">
    <text evidence="2">The sequence shown here is derived from an EMBL/GenBank/DDBJ whole genome shotgun (WGS) entry which is preliminary data.</text>
</comment>
<feature type="domain" description="Helix-turn-helix" evidence="1">
    <location>
        <begin position="18"/>
        <end position="68"/>
    </location>
</feature>
<proteinExistence type="predicted"/>
<gene>
    <name evidence="2" type="ORF">LMG28140_03906</name>
</gene>
<sequence>MSTDAKISPPSEGGTDEFMSAAEAAKLLFVSRPHVLKLLAQGKLKLHHKTENSRFVTKTSVLDYQADQRAAAKAYQASTTDDE</sequence>
<dbReference type="Pfam" id="PF12728">
    <property type="entry name" value="HTH_17"/>
    <property type="match status" value="1"/>
</dbReference>
<keyword evidence="3" id="KW-1185">Reference proteome</keyword>
<evidence type="ECO:0000313" key="2">
    <source>
        <dbReference type="EMBL" id="CAD6543341.1"/>
    </source>
</evidence>
<name>A0ABM8NU02_9BURK</name>
<protein>
    <recommendedName>
        <fullName evidence="1">Helix-turn-helix domain-containing protein</fullName>
    </recommendedName>
</protein>
<organism evidence="2 3">
    <name type="scientific">Paraburkholderia metrosideri</name>
    <dbReference type="NCBI Taxonomy" id="580937"/>
    <lineage>
        <taxon>Bacteria</taxon>
        <taxon>Pseudomonadati</taxon>
        <taxon>Pseudomonadota</taxon>
        <taxon>Betaproteobacteria</taxon>
        <taxon>Burkholderiales</taxon>
        <taxon>Burkholderiaceae</taxon>
        <taxon>Paraburkholderia</taxon>
    </lineage>
</organism>
<accession>A0ABM8NU02</accession>
<dbReference type="Proteomes" id="UP000598032">
    <property type="component" value="Unassembled WGS sequence"/>
</dbReference>
<evidence type="ECO:0000259" key="1">
    <source>
        <dbReference type="Pfam" id="PF12728"/>
    </source>
</evidence>
<dbReference type="InterPro" id="IPR041657">
    <property type="entry name" value="HTH_17"/>
</dbReference>